<evidence type="ECO:0000313" key="1">
    <source>
        <dbReference type="EMBL" id="CAI9090414.1"/>
    </source>
</evidence>
<evidence type="ECO:0000313" key="2">
    <source>
        <dbReference type="Proteomes" id="UP001161247"/>
    </source>
</evidence>
<proteinExistence type="predicted"/>
<dbReference type="Proteomes" id="UP001161247">
    <property type="component" value="Chromosome 1"/>
</dbReference>
<protein>
    <submittedName>
        <fullName evidence="1">OLC1v1023130C1</fullName>
    </submittedName>
</protein>
<keyword evidence="2" id="KW-1185">Reference proteome</keyword>
<sequence length="79" mass="8547">MNPSNTDKIIRRTTMVATLTASYFLLTADYGPGPNALDPIKNAIFSAQSSVKDFIIGPKREVQESEAKNLAPSAAEKHP</sequence>
<name>A0AAV1C6Y5_OLDCO</name>
<reference evidence="1" key="1">
    <citation type="submission" date="2023-03" db="EMBL/GenBank/DDBJ databases">
        <authorList>
            <person name="Julca I."/>
        </authorList>
    </citation>
    <scope>NUCLEOTIDE SEQUENCE</scope>
</reference>
<dbReference type="AlphaFoldDB" id="A0AAV1C6Y5"/>
<dbReference type="PANTHER" id="PTHR37696">
    <property type="entry name" value="ADENYLOSUCCINATE SYNTHETASE-RELATED"/>
    <property type="match status" value="1"/>
</dbReference>
<dbReference type="PANTHER" id="PTHR37696:SF1">
    <property type="entry name" value="ADENYLOSUCCINATE SYNTHETASE-RELATED"/>
    <property type="match status" value="1"/>
</dbReference>
<organism evidence="1 2">
    <name type="scientific">Oldenlandia corymbosa var. corymbosa</name>
    <dbReference type="NCBI Taxonomy" id="529605"/>
    <lineage>
        <taxon>Eukaryota</taxon>
        <taxon>Viridiplantae</taxon>
        <taxon>Streptophyta</taxon>
        <taxon>Embryophyta</taxon>
        <taxon>Tracheophyta</taxon>
        <taxon>Spermatophyta</taxon>
        <taxon>Magnoliopsida</taxon>
        <taxon>eudicotyledons</taxon>
        <taxon>Gunneridae</taxon>
        <taxon>Pentapetalae</taxon>
        <taxon>asterids</taxon>
        <taxon>lamiids</taxon>
        <taxon>Gentianales</taxon>
        <taxon>Rubiaceae</taxon>
        <taxon>Rubioideae</taxon>
        <taxon>Spermacoceae</taxon>
        <taxon>Hedyotis-Oldenlandia complex</taxon>
        <taxon>Oldenlandia</taxon>
    </lineage>
</organism>
<accession>A0AAV1C6Y5</accession>
<gene>
    <name evidence="1" type="ORF">OLC1_LOCUS2580</name>
</gene>
<dbReference type="EMBL" id="OX459118">
    <property type="protein sequence ID" value="CAI9090414.1"/>
    <property type="molecule type" value="Genomic_DNA"/>
</dbReference>